<keyword evidence="6 13" id="KW-0378">Hydrolase</keyword>
<dbReference type="OrthoDB" id="2425929at2759"/>
<evidence type="ECO:0000256" key="1">
    <source>
        <dbReference type="ARBA" id="ARBA00000822"/>
    </source>
</evidence>
<evidence type="ECO:0000259" key="15">
    <source>
        <dbReference type="PROSITE" id="PS51910"/>
    </source>
</evidence>
<dbReference type="EMBL" id="CP055902">
    <property type="protein sequence ID" value="QKX63087.1"/>
    <property type="molecule type" value="Genomic_DNA"/>
</dbReference>
<keyword evidence="4" id="KW-0134">Cell wall</keyword>
<evidence type="ECO:0000256" key="5">
    <source>
        <dbReference type="ARBA" id="ARBA00022669"/>
    </source>
</evidence>
<dbReference type="GO" id="GO:0005576">
    <property type="term" value="C:extracellular region"/>
    <property type="evidence" value="ECO:0007669"/>
    <property type="project" value="TreeGrafter"/>
</dbReference>
<dbReference type="Proteomes" id="UP000509510">
    <property type="component" value="Chromosome V"/>
</dbReference>
<dbReference type="InterPro" id="IPR001579">
    <property type="entry name" value="Glyco_hydro_18_chit_AS"/>
</dbReference>
<evidence type="ECO:0000313" key="16">
    <source>
        <dbReference type="EMBL" id="QKX63087.1"/>
    </source>
</evidence>
<keyword evidence="4" id="KW-0964">Secreted</keyword>
<evidence type="ECO:0000256" key="8">
    <source>
        <dbReference type="ARBA" id="ARBA00023277"/>
    </source>
</evidence>
<comment type="subcellular location">
    <subcellularLocation>
        <location evidence="2">Secreted</location>
        <location evidence="2">Cell wall</location>
    </subcellularLocation>
</comment>
<evidence type="ECO:0000256" key="2">
    <source>
        <dbReference type="ARBA" id="ARBA00004191"/>
    </source>
</evidence>
<evidence type="ECO:0000256" key="9">
    <source>
        <dbReference type="ARBA" id="ARBA00023295"/>
    </source>
</evidence>
<proteinExistence type="inferred from homology"/>
<keyword evidence="7" id="KW-0146">Chitin degradation</keyword>
<dbReference type="InterPro" id="IPR001223">
    <property type="entry name" value="Glyco_hydro18_cat"/>
</dbReference>
<dbReference type="PROSITE" id="PS01095">
    <property type="entry name" value="GH18_1"/>
    <property type="match status" value="1"/>
</dbReference>
<gene>
    <name evidence="16" type="ORF">TRUGW13939_10255</name>
</gene>
<dbReference type="GeneID" id="55997736"/>
<dbReference type="Gene3D" id="3.20.20.80">
    <property type="entry name" value="Glycosidases"/>
    <property type="match status" value="1"/>
</dbReference>
<dbReference type="PROSITE" id="PS51910">
    <property type="entry name" value="GH18_2"/>
    <property type="match status" value="1"/>
</dbReference>
<evidence type="ECO:0000256" key="14">
    <source>
        <dbReference type="SAM" id="SignalP"/>
    </source>
</evidence>
<dbReference type="GO" id="GO:0008061">
    <property type="term" value="F:chitin binding"/>
    <property type="evidence" value="ECO:0007669"/>
    <property type="project" value="UniProtKB-KW"/>
</dbReference>
<evidence type="ECO:0000256" key="7">
    <source>
        <dbReference type="ARBA" id="ARBA00023024"/>
    </source>
</evidence>
<evidence type="ECO:0000256" key="11">
    <source>
        <dbReference type="ARBA" id="ARBA00024658"/>
    </source>
</evidence>
<evidence type="ECO:0000256" key="6">
    <source>
        <dbReference type="ARBA" id="ARBA00022801"/>
    </source>
</evidence>
<keyword evidence="5" id="KW-0147">Chitin-binding</keyword>
<reference evidence="17" key="1">
    <citation type="submission" date="2020-06" db="EMBL/GenBank/DDBJ databases">
        <title>A chromosome-scale genome assembly of Talaromyces rugulosus W13939.</title>
        <authorList>
            <person name="Wang B."/>
            <person name="Guo L."/>
            <person name="Ye K."/>
            <person name="Wang L."/>
        </authorList>
    </citation>
    <scope>NUCLEOTIDE SEQUENCE [LARGE SCALE GENOMIC DNA]</scope>
    <source>
        <strain evidence="17">W13939</strain>
    </source>
</reference>
<protein>
    <recommendedName>
        <fullName evidence="3">chitinase</fullName>
        <ecNumber evidence="3">3.2.1.14</ecNumber>
    </recommendedName>
</protein>
<dbReference type="CDD" id="cd02877">
    <property type="entry name" value="GH18_hevamine_XipI_class_III"/>
    <property type="match status" value="1"/>
</dbReference>
<evidence type="ECO:0000256" key="12">
    <source>
        <dbReference type="ARBA" id="ARBA00025727"/>
    </source>
</evidence>
<dbReference type="RefSeq" id="XP_035349261.1">
    <property type="nucleotide sequence ID" value="XM_035493368.1"/>
</dbReference>
<name>A0A7H8RAD1_TALRU</name>
<keyword evidence="9 13" id="KW-0326">Glycosidase</keyword>
<dbReference type="GO" id="GO:0000272">
    <property type="term" value="P:polysaccharide catabolic process"/>
    <property type="evidence" value="ECO:0007669"/>
    <property type="project" value="UniProtKB-KW"/>
</dbReference>
<evidence type="ECO:0000256" key="10">
    <source>
        <dbReference type="ARBA" id="ARBA00023326"/>
    </source>
</evidence>
<evidence type="ECO:0000256" key="13">
    <source>
        <dbReference type="RuleBase" id="RU000489"/>
    </source>
</evidence>
<keyword evidence="14" id="KW-0732">Signal</keyword>
<organism evidence="16 17">
    <name type="scientific">Talaromyces rugulosus</name>
    <name type="common">Penicillium rugulosum</name>
    <dbReference type="NCBI Taxonomy" id="121627"/>
    <lineage>
        <taxon>Eukaryota</taxon>
        <taxon>Fungi</taxon>
        <taxon>Dikarya</taxon>
        <taxon>Ascomycota</taxon>
        <taxon>Pezizomycotina</taxon>
        <taxon>Eurotiomycetes</taxon>
        <taxon>Eurotiomycetidae</taxon>
        <taxon>Eurotiales</taxon>
        <taxon>Trichocomaceae</taxon>
        <taxon>Talaromyces</taxon>
        <taxon>Talaromyces sect. Islandici</taxon>
    </lineage>
</organism>
<dbReference type="AlphaFoldDB" id="A0A7H8RAD1"/>
<dbReference type="PANTHER" id="PTHR45708:SF49">
    <property type="entry name" value="ENDOCHITINASE"/>
    <property type="match status" value="1"/>
</dbReference>
<dbReference type="InterPro" id="IPR017853">
    <property type="entry name" value="GH"/>
</dbReference>
<keyword evidence="8" id="KW-0119">Carbohydrate metabolism</keyword>
<dbReference type="GO" id="GO:0008843">
    <property type="term" value="F:endochitinase activity"/>
    <property type="evidence" value="ECO:0007669"/>
    <property type="project" value="UniProtKB-EC"/>
</dbReference>
<sequence length="324" mass="34190">MHSLKTLLCAGVLASTTLAFPAMHRRVPGNSTSGNQLSVYWGAEDDSTTLDDVCSDDSYDIVNLAFVNKFSADGGYPSLSISTLDGASQAQQDAGATSLQDGSSLVSAIKSCQSAGKLVILSLGGAVDYSDVVLSDDDEGKSVADTLWNLFGGGTDETLKDLRPFGDVKLDGFDLDNESGDSTGYSALVSQLKSNFAEDSSKKYYLTAAPQCPYPDESIPLDVCKELDYVWVQFYNNGDCNIAQSGFNAAVQNWSDGIGSATLFIGALASGSDGDEGYVDSDTLVQTLQEVEGMNLPNFGGAMLWEAQLAVQNGNYQQAIKAAL</sequence>
<dbReference type="Pfam" id="PF00704">
    <property type="entry name" value="Glyco_hydro_18"/>
    <property type="match status" value="1"/>
</dbReference>
<comment type="similarity">
    <text evidence="12">Belongs to the glycosyl hydrolase 18 family. Chitinase class III subfamily.</text>
</comment>
<feature type="chain" id="PRO_5028863637" description="chitinase" evidence="14">
    <location>
        <begin position="20"/>
        <end position="324"/>
    </location>
</feature>
<dbReference type="GO" id="GO:0006032">
    <property type="term" value="P:chitin catabolic process"/>
    <property type="evidence" value="ECO:0007669"/>
    <property type="project" value="UniProtKB-KW"/>
</dbReference>
<keyword evidence="17" id="KW-1185">Reference proteome</keyword>
<keyword evidence="10" id="KW-0624">Polysaccharide degradation</keyword>
<evidence type="ECO:0000256" key="4">
    <source>
        <dbReference type="ARBA" id="ARBA00022512"/>
    </source>
</evidence>
<dbReference type="PANTHER" id="PTHR45708">
    <property type="entry name" value="ENDOCHITINASE"/>
    <property type="match status" value="1"/>
</dbReference>
<comment type="function">
    <text evidence="11">GPI-anchored chitinase involved in the degradation of chitin, a component of the cell walls of fungi and exoskeletal elements of some animals (including worms and arthropods). Required to reshape the cell wall at the sites where cell wall remodeling and/or cell wall maturation actively take place such as sites of conidia formation.</text>
</comment>
<dbReference type="InterPro" id="IPR050542">
    <property type="entry name" value="Glycosyl_Hydrlase18_Chitinase"/>
</dbReference>
<evidence type="ECO:0000313" key="17">
    <source>
        <dbReference type="Proteomes" id="UP000509510"/>
    </source>
</evidence>
<accession>A0A7H8RAD1</accession>
<dbReference type="EC" id="3.2.1.14" evidence="3"/>
<dbReference type="KEGG" id="trg:TRUGW13939_10255"/>
<feature type="signal peptide" evidence="14">
    <location>
        <begin position="1"/>
        <end position="19"/>
    </location>
</feature>
<evidence type="ECO:0000256" key="3">
    <source>
        <dbReference type="ARBA" id="ARBA00012729"/>
    </source>
</evidence>
<dbReference type="SUPFAM" id="SSF51445">
    <property type="entry name" value="(Trans)glycosidases"/>
    <property type="match status" value="1"/>
</dbReference>
<comment type="catalytic activity">
    <reaction evidence="1">
        <text>Random endo-hydrolysis of N-acetyl-beta-D-glucosaminide (1-&gt;4)-beta-linkages in chitin and chitodextrins.</text>
        <dbReference type="EC" id="3.2.1.14"/>
    </reaction>
</comment>
<dbReference type="InterPro" id="IPR045321">
    <property type="entry name" value="Cts1-like"/>
</dbReference>
<feature type="domain" description="GH18" evidence="15">
    <location>
        <begin position="35"/>
        <end position="324"/>
    </location>
</feature>